<sequence>MKNLITLVLHCITLFGYAQIERAEYFIDTDPGIDNGTPITINSPGFSISESFTINTNSLNNGIHTLYVRTKDANDAWSLYYKQTFLVHDFTDTTTPSQIIAAEYFFDTDPGTNNGTAIAITPSFSVSESLAIPAALSDGIHTLYIRTKDDEDRWSLFYKQTFLVHSFAAPLQTAINQYEYFFDSDPGTGASGNIINVNPSTFNLNEGISIPSGGLAEGAHYLHIRTRDENGVWSLYEVIGFTVTEALSIDDNILLLTRIYPIPSSEEITVDTKTVTTESIKLIDFTGKVIKSFEVDTNLNNIDVSNYAKGTYFLQIKTDKGIVNKKIIIN</sequence>
<accession>A0ABV9MXL3</accession>
<protein>
    <submittedName>
        <fullName evidence="3">T9SS type A sorting domain-containing protein</fullName>
    </submittedName>
</protein>
<evidence type="ECO:0000313" key="4">
    <source>
        <dbReference type="Proteomes" id="UP001595953"/>
    </source>
</evidence>
<proteinExistence type="predicted"/>
<comment type="caution">
    <text evidence="3">The sequence shown here is derived from an EMBL/GenBank/DDBJ whole genome shotgun (WGS) entry which is preliminary data.</text>
</comment>
<keyword evidence="1" id="KW-0732">Signal</keyword>
<reference evidence="4" key="1">
    <citation type="journal article" date="2019" name="Int. J. Syst. Evol. Microbiol.">
        <title>The Global Catalogue of Microorganisms (GCM) 10K type strain sequencing project: providing services to taxonomists for standard genome sequencing and annotation.</title>
        <authorList>
            <consortium name="The Broad Institute Genomics Platform"/>
            <consortium name="The Broad Institute Genome Sequencing Center for Infectious Disease"/>
            <person name="Wu L."/>
            <person name="Ma J."/>
        </authorList>
    </citation>
    <scope>NUCLEOTIDE SEQUENCE [LARGE SCALE GENOMIC DNA]</scope>
    <source>
        <strain evidence="4">CCUG 63682</strain>
    </source>
</reference>
<feature type="domain" description="Secretion system C-terminal sorting" evidence="2">
    <location>
        <begin position="259"/>
        <end position="329"/>
    </location>
</feature>
<evidence type="ECO:0000313" key="3">
    <source>
        <dbReference type="EMBL" id="MFC4720756.1"/>
    </source>
</evidence>
<dbReference type="Proteomes" id="UP001595953">
    <property type="component" value="Unassembled WGS sequence"/>
</dbReference>
<dbReference type="Pfam" id="PF18962">
    <property type="entry name" value="Por_Secre_tail"/>
    <property type="match status" value="1"/>
</dbReference>
<dbReference type="EMBL" id="JBHSGP010000004">
    <property type="protein sequence ID" value="MFC4720756.1"/>
    <property type="molecule type" value="Genomic_DNA"/>
</dbReference>
<gene>
    <name evidence="3" type="ORF">ACFO5O_00365</name>
</gene>
<keyword evidence="4" id="KW-1185">Reference proteome</keyword>
<evidence type="ECO:0000256" key="1">
    <source>
        <dbReference type="ARBA" id="ARBA00022729"/>
    </source>
</evidence>
<evidence type="ECO:0000259" key="2">
    <source>
        <dbReference type="Pfam" id="PF18962"/>
    </source>
</evidence>
<dbReference type="RefSeq" id="WP_387959838.1">
    <property type="nucleotide sequence ID" value="NZ_JBHSGP010000004.1"/>
</dbReference>
<dbReference type="InterPro" id="IPR026444">
    <property type="entry name" value="Secre_tail"/>
</dbReference>
<name>A0ABV9MXL3_9FLAO</name>
<dbReference type="NCBIfam" id="TIGR04183">
    <property type="entry name" value="Por_Secre_tail"/>
    <property type="match status" value="1"/>
</dbReference>
<organism evidence="3 4">
    <name type="scientific">Geojedonia litorea</name>
    <dbReference type="NCBI Taxonomy" id="1268269"/>
    <lineage>
        <taxon>Bacteria</taxon>
        <taxon>Pseudomonadati</taxon>
        <taxon>Bacteroidota</taxon>
        <taxon>Flavobacteriia</taxon>
        <taxon>Flavobacteriales</taxon>
        <taxon>Flavobacteriaceae</taxon>
        <taxon>Geojedonia</taxon>
    </lineage>
</organism>